<dbReference type="PROSITE" id="PS01276">
    <property type="entry name" value="PEPTIDASE_U32"/>
    <property type="match status" value="1"/>
</dbReference>
<sequence length="420" mass="46532">MLTRSDIEIMAPVGSYESLMAAIAAGADSVYFGVGQLNMRSRSAANFTLDDLARIVAIARQHGLKTYLTVNTILYDEEIATMHEVIDRAKREGVDAVIVADQSAILYARSVGMEVHISTQLNVSNTEMLRFYARWADVVVLARELNLDQIARIYDNITREPICGPNGRPVKIEMFAHGALCMSISGKCYLSLHECGQSANRGACRQICRRSYVLRDRDTGEEIATEGRYLLSPKDLCTIPFLDRFIGAGVRVLKIEGRARSAEYVKRVVETYDEAVRAVVEGTFSAEKADRWVERLSEVFNRGFWAGYYQGAPVVELSAHYGSSATVRKVYVGKITNFFKKIGVAEVQVEASPLERGASYVILGETTGALEGTVEEVYVDDRPADVAPQGVFCSIRTPQPVRRGDKLYKIVPAEQTVTQD</sequence>
<dbReference type="PANTHER" id="PTHR30217">
    <property type="entry name" value="PEPTIDASE U32 FAMILY"/>
    <property type="match status" value="1"/>
</dbReference>
<accession>A0A9D2IM09</accession>
<keyword evidence="2" id="KW-0378">Hydrolase</keyword>
<dbReference type="PANTHER" id="PTHR30217:SF6">
    <property type="entry name" value="TRNA HYDROXYLATION PROTEIN P"/>
    <property type="match status" value="1"/>
</dbReference>
<dbReference type="Pfam" id="PF01136">
    <property type="entry name" value="Peptidase_U32"/>
    <property type="match status" value="1"/>
</dbReference>
<reference evidence="4" key="2">
    <citation type="submission" date="2021-04" db="EMBL/GenBank/DDBJ databases">
        <authorList>
            <person name="Gilroy R."/>
        </authorList>
    </citation>
    <scope>NUCLEOTIDE SEQUENCE</scope>
    <source>
        <strain evidence="4">ChiHjej11B10-19426</strain>
    </source>
</reference>
<name>A0A9D2IM09_9BACT</name>
<dbReference type="GO" id="GO:0008233">
    <property type="term" value="F:peptidase activity"/>
    <property type="evidence" value="ECO:0007669"/>
    <property type="project" value="UniProtKB-KW"/>
</dbReference>
<evidence type="ECO:0000256" key="2">
    <source>
        <dbReference type="ARBA" id="ARBA00022801"/>
    </source>
</evidence>
<organism evidence="4 5">
    <name type="scientific">Candidatus Tidjanibacter faecipullorum</name>
    <dbReference type="NCBI Taxonomy" id="2838766"/>
    <lineage>
        <taxon>Bacteria</taxon>
        <taxon>Pseudomonadati</taxon>
        <taxon>Bacteroidota</taxon>
        <taxon>Bacteroidia</taxon>
        <taxon>Bacteroidales</taxon>
        <taxon>Rikenellaceae</taxon>
        <taxon>Tidjanibacter</taxon>
    </lineage>
</organism>
<gene>
    <name evidence="4" type="ORF">H9816_07890</name>
</gene>
<dbReference type="GO" id="GO:0006508">
    <property type="term" value="P:proteolysis"/>
    <property type="evidence" value="ECO:0007669"/>
    <property type="project" value="UniProtKB-KW"/>
</dbReference>
<dbReference type="InterPro" id="IPR051454">
    <property type="entry name" value="RNA/ubiquinone_mod_enzymes"/>
</dbReference>
<comment type="similarity">
    <text evidence="3">Belongs to the peptidase U32 family.</text>
</comment>
<keyword evidence="1" id="KW-0645">Protease</keyword>
<evidence type="ECO:0000256" key="3">
    <source>
        <dbReference type="ARBA" id="ARBA00038374"/>
    </source>
</evidence>
<proteinExistence type="inferred from homology"/>
<protein>
    <submittedName>
        <fullName evidence="4">U32 family peptidase</fullName>
    </submittedName>
</protein>
<evidence type="ECO:0000256" key="1">
    <source>
        <dbReference type="ARBA" id="ARBA00022670"/>
    </source>
</evidence>
<dbReference type="AlphaFoldDB" id="A0A9D2IM09"/>
<dbReference type="SUPFAM" id="SSF51395">
    <property type="entry name" value="FMN-linked oxidoreductases"/>
    <property type="match status" value="1"/>
</dbReference>
<dbReference type="EMBL" id="DXCC01000030">
    <property type="protein sequence ID" value="HIZ15811.1"/>
    <property type="molecule type" value="Genomic_DNA"/>
</dbReference>
<dbReference type="Proteomes" id="UP000824014">
    <property type="component" value="Unassembled WGS sequence"/>
</dbReference>
<dbReference type="InterPro" id="IPR001539">
    <property type="entry name" value="Peptidase_U32"/>
</dbReference>
<evidence type="ECO:0000313" key="4">
    <source>
        <dbReference type="EMBL" id="HIZ15811.1"/>
    </source>
</evidence>
<evidence type="ECO:0000313" key="5">
    <source>
        <dbReference type="Proteomes" id="UP000824014"/>
    </source>
</evidence>
<comment type="caution">
    <text evidence="4">The sequence shown here is derived from an EMBL/GenBank/DDBJ whole genome shotgun (WGS) entry which is preliminary data.</text>
</comment>
<reference evidence="4" key="1">
    <citation type="journal article" date="2021" name="PeerJ">
        <title>Extensive microbial diversity within the chicken gut microbiome revealed by metagenomics and culture.</title>
        <authorList>
            <person name="Gilroy R."/>
            <person name="Ravi A."/>
            <person name="Getino M."/>
            <person name="Pursley I."/>
            <person name="Horton D.L."/>
            <person name="Alikhan N.F."/>
            <person name="Baker D."/>
            <person name="Gharbi K."/>
            <person name="Hall N."/>
            <person name="Watson M."/>
            <person name="Adriaenssens E.M."/>
            <person name="Foster-Nyarko E."/>
            <person name="Jarju S."/>
            <person name="Secka A."/>
            <person name="Antonio M."/>
            <person name="Oren A."/>
            <person name="Chaudhuri R.R."/>
            <person name="La Ragione R."/>
            <person name="Hildebrand F."/>
            <person name="Pallen M.J."/>
        </authorList>
    </citation>
    <scope>NUCLEOTIDE SEQUENCE</scope>
    <source>
        <strain evidence="4">ChiHjej11B10-19426</strain>
    </source>
</reference>